<dbReference type="GeneID" id="41988089"/>
<keyword evidence="2" id="KW-1185">Reference proteome</keyword>
<dbReference type="GO" id="GO:0016616">
    <property type="term" value="F:oxidoreductase activity, acting on the CH-OH group of donors, NAD or NADP as acceptor"/>
    <property type="evidence" value="ECO:0007669"/>
    <property type="project" value="TreeGrafter"/>
</dbReference>
<dbReference type="Proteomes" id="UP000431533">
    <property type="component" value="Unassembled WGS sequence"/>
</dbReference>
<dbReference type="SUPFAM" id="SSF51735">
    <property type="entry name" value="NAD(P)-binding Rossmann-fold domains"/>
    <property type="match status" value="1"/>
</dbReference>
<accession>A0A8H8TY02</accession>
<protein>
    <submittedName>
        <fullName evidence="1">Norsolorinic acid ketoreductase</fullName>
    </submittedName>
</protein>
<dbReference type="Pfam" id="PF00106">
    <property type="entry name" value="adh_short"/>
    <property type="match status" value="1"/>
</dbReference>
<evidence type="ECO:0000313" key="2">
    <source>
        <dbReference type="Proteomes" id="UP000431533"/>
    </source>
</evidence>
<reference evidence="1 2" key="1">
    <citation type="submission" date="2018-05" db="EMBL/GenBank/DDBJ databases">
        <title>Genome sequencing and assembly of the regulated plant pathogen Lachnellula willkommii and related sister species for the development of diagnostic species identification markers.</title>
        <authorList>
            <person name="Giroux E."/>
            <person name="Bilodeau G."/>
        </authorList>
    </citation>
    <scope>NUCLEOTIDE SEQUENCE [LARGE SCALE GENOMIC DNA]</scope>
    <source>
        <strain evidence="1 2">CBS 185.66</strain>
    </source>
</reference>
<comment type="caution">
    <text evidence="1">The sequence shown here is derived from an EMBL/GenBank/DDBJ whole genome shotgun (WGS) entry which is preliminary data.</text>
</comment>
<dbReference type="InterPro" id="IPR052184">
    <property type="entry name" value="SDR_enzymes"/>
</dbReference>
<dbReference type="PANTHER" id="PTHR45458">
    <property type="entry name" value="SHORT-CHAIN DEHYDROGENASE/REDUCTASE SDR"/>
    <property type="match status" value="1"/>
</dbReference>
<dbReference type="AlphaFoldDB" id="A0A8H8TY02"/>
<dbReference type="InterPro" id="IPR002347">
    <property type="entry name" value="SDR_fam"/>
</dbReference>
<dbReference type="PRINTS" id="PR00081">
    <property type="entry name" value="GDHRDH"/>
</dbReference>
<dbReference type="OrthoDB" id="9876299at2759"/>
<dbReference type="InterPro" id="IPR036291">
    <property type="entry name" value="NAD(P)-bd_dom_sf"/>
</dbReference>
<proteinExistence type="predicted"/>
<dbReference type="Gene3D" id="3.40.50.720">
    <property type="entry name" value="NAD(P)-binding Rossmann-like Domain"/>
    <property type="match status" value="1"/>
</dbReference>
<dbReference type="EMBL" id="QGMH01000180">
    <property type="protein sequence ID" value="TVY23456.1"/>
    <property type="molecule type" value="Genomic_DNA"/>
</dbReference>
<dbReference type="PANTHER" id="PTHR45458:SF1">
    <property type="entry name" value="SHORT CHAIN DEHYDROGENASE"/>
    <property type="match status" value="1"/>
</dbReference>
<organism evidence="1 2">
    <name type="scientific">Lachnellula hyalina</name>
    <dbReference type="NCBI Taxonomy" id="1316788"/>
    <lineage>
        <taxon>Eukaryota</taxon>
        <taxon>Fungi</taxon>
        <taxon>Dikarya</taxon>
        <taxon>Ascomycota</taxon>
        <taxon>Pezizomycotina</taxon>
        <taxon>Leotiomycetes</taxon>
        <taxon>Helotiales</taxon>
        <taxon>Lachnaceae</taxon>
        <taxon>Lachnellula</taxon>
    </lineage>
</organism>
<name>A0A8H8TY02_9HELO</name>
<sequence length="250" mass="26609">MSPTPTQTTILITGANRGLGAGLLTLYLSLPYHTVIAAVRSPLSPSSLALPTLPTGVGSHLITVKIDACIETDPGEAVETLRSTHGISHLDVVVANAGVSYVFPKVSELKIEDLQGHLMPNVFGVVGLYQAMLPLLLKGERPRWVTMGTIAGSIESQPSMTNAAYGPSKATVHWLTKRMNAEESALAAFVISPGWCQTDMGNSGAKIFGMEEAPVSVEESCRAMVKLIEGVTKEGRGGRFWGYEGDLMAW</sequence>
<dbReference type="RefSeq" id="XP_031002244.1">
    <property type="nucleotide sequence ID" value="XM_031152815.1"/>
</dbReference>
<evidence type="ECO:0000313" key="1">
    <source>
        <dbReference type="EMBL" id="TVY23456.1"/>
    </source>
</evidence>
<gene>
    <name evidence="1" type="primary">aflD_4</name>
    <name evidence="1" type="ORF">LHYA1_G007891</name>
</gene>